<feature type="compositionally biased region" description="Basic and acidic residues" evidence="13">
    <location>
        <begin position="450"/>
        <end position="462"/>
    </location>
</feature>
<comment type="subcellular location">
    <subcellularLocation>
        <location evidence="2">Nucleus</location>
    </subcellularLocation>
</comment>
<dbReference type="SMART" id="SM00490">
    <property type="entry name" value="HELICc"/>
    <property type="match status" value="1"/>
</dbReference>
<keyword evidence="18" id="KW-1185">Reference proteome</keyword>
<keyword evidence="9" id="KW-0413">Isomerase</keyword>
<feature type="region of interest" description="Disordered" evidence="13">
    <location>
        <begin position="299"/>
        <end position="318"/>
    </location>
</feature>
<evidence type="ECO:0000256" key="6">
    <source>
        <dbReference type="ARBA" id="ARBA00022806"/>
    </source>
</evidence>
<dbReference type="InterPro" id="IPR001650">
    <property type="entry name" value="Helicase_C-like"/>
</dbReference>
<feature type="region of interest" description="Disordered" evidence="13">
    <location>
        <begin position="1677"/>
        <end position="1798"/>
    </location>
</feature>
<keyword evidence="7" id="KW-0067">ATP-binding</keyword>
<dbReference type="InterPro" id="IPR036390">
    <property type="entry name" value="WH_DNA-bd_sf"/>
</dbReference>
<dbReference type="Pfam" id="PF00271">
    <property type="entry name" value="Helicase_C"/>
    <property type="match status" value="1"/>
</dbReference>
<dbReference type="InterPro" id="IPR004589">
    <property type="entry name" value="DNA_helicase_ATP-dep_RecQ"/>
</dbReference>
<dbReference type="GO" id="GO:0005737">
    <property type="term" value="C:cytoplasm"/>
    <property type="evidence" value="ECO:0007669"/>
    <property type="project" value="TreeGrafter"/>
</dbReference>
<dbReference type="GO" id="GO:0043138">
    <property type="term" value="F:3'-5' DNA helicase activity"/>
    <property type="evidence" value="ECO:0007669"/>
    <property type="project" value="UniProtKB-EC"/>
</dbReference>
<evidence type="ECO:0000256" key="5">
    <source>
        <dbReference type="ARBA" id="ARBA00022801"/>
    </source>
</evidence>
<dbReference type="PROSITE" id="PS00690">
    <property type="entry name" value="DEAH_ATP_HELICASE"/>
    <property type="match status" value="1"/>
</dbReference>
<feature type="region of interest" description="Disordered" evidence="13">
    <location>
        <begin position="150"/>
        <end position="186"/>
    </location>
</feature>
<dbReference type="SUPFAM" id="SSF46785">
    <property type="entry name" value="Winged helix' DNA-binding domain"/>
    <property type="match status" value="1"/>
</dbReference>
<dbReference type="InterPro" id="IPR027417">
    <property type="entry name" value="P-loop_NTPase"/>
</dbReference>
<dbReference type="InterPro" id="IPR036388">
    <property type="entry name" value="WH-like_DNA-bd_sf"/>
</dbReference>
<evidence type="ECO:0000313" key="17">
    <source>
        <dbReference type="EMBL" id="RDL36724.1"/>
    </source>
</evidence>
<accession>A0A370TMI0</accession>
<dbReference type="STRING" id="2656787.A0A370TMI0"/>
<feature type="compositionally biased region" description="Acidic residues" evidence="13">
    <location>
        <begin position="781"/>
        <end position="792"/>
    </location>
</feature>
<keyword evidence="4" id="KW-0547">Nucleotide-binding</keyword>
<evidence type="ECO:0000256" key="11">
    <source>
        <dbReference type="ARBA" id="ARBA00034617"/>
    </source>
</evidence>
<evidence type="ECO:0000256" key="8">
    <source>
        <dbReference type="ARBA" id="ARBA00023125"/>
    </source>
</evidence>
<dbReference type="Gene3D" id="3.40.50.300">
    <property type="entry name" value="P-loop containing nucleotide triphosphate hydrolases"/>
    <property type="match status" value="2"/>
</dbReference>
<feature type="compositionally biased region" description="Low complexity" evidence="13">
    <location>
        <begin position="1712"/>
        <end position="1728"/>
    </location>
</feature>
<dbReference type="GO" id="GO:0005634">
    <property type="term" value="C:nucleus"/>
    <property type="evidence" value="ECO:0007669"/>
    <property type="project" value="UniProtKB-SubCell"/>
</dbReference>
<evidence type="ECO:0000256" key="2">
    <source>
        <dbReference type="ARBA" id="ARBA00004123"/>
    </source>
</evidence>
<keyword evidence="10" id="KW-0539">Nucleus</keyword>
<dbReference type="RefSeq" id="XP_031869380.1">
    <property type="nucleotide sequence ID" value="XM_032014699.1"/>
</dbReference>
<dbReference type="GO" id="GO:0009378">
    <property type="term" value="F:four-way junction helicase activity"/>
    <property type="evidence" value="ECO:0007669"/>
    <property type="project" value="TreeGrafter"/>
</dbReference>
<evidence type="ECO:0000256" key="4">
    <source>
        <dbReference type="ARBA" id="ARBA00022741"/>
    </source>
</evidence>
<evidence type="ECO:0000256" key="13">
    <source>
        <dbReference type="SAM" id="MobiDB-lite"/>
    </source>
</evidence>
<feature type="domain" description="Helicase ATP-binding" evidence="15">
    <location>
        <begin position="911"/>
        <end position="1092"/>
    </location>
</feature>
<feature type="compositionally biased region" description="Low complexity" evidence="13">
    <location>
        <begin position="121"/>
        <end position="137"/>
    </location>
</feature>
<dbReference type="CDD" id="cd17920">
    <property type="entry name" value="DEXHc_RecQ"/>
    <property type="match status" value="1"/>
</dbReference>
<evidence type="ECO:0000259" key="15">
    <source>
        <dbReference type="PROSITE" id="PS51192"/>
    </source>
</evidence>
<feature type="compositionally biased region" description="Polar residues" evidence="13">
    <location>
        <begin position="697"/>
        <end position="707"/>
    </location>
</feature>
<dbReference type="InterPro" id="IPR014001">
    <property type="entry name" value="Helicase_ATP-bd"/>
</dbReference>
<dbReference type="CDD" id="cd18794">
    <property type="entry name" value="SF2_C_RecQ"/>
    <property type="match status" value="1"/>
</dbReference>
<dbReference type="SUPFAM" id="SSF52540">
    <property type="entry name" value="P-loop containing nucleoside triphosphate hydrolases"/>
    <property type="match status" value="1"/>
</dbReference>
<feature type="compositionally biased region" description="Gly residues" evidence="13">
    <location>
        <begin position="1782"/>
        <end position="1798"/>
    </location>
</feature>
<dbReference type="GO" id="GO:0016787">
    <property type="term" value="F:hydrolase activity"/>
    <property type="evidence" value="ECO:0007669"/>
    <property type="project" value="UniProtKB-KW"/>
</dbReference>
<dbReference type="GO" id="GO:0003677">
    <property type="term" value="F:DNA binding"/>
    <property type="evidence" value="ECO:0007669"/>
    <property type="project" value="UniProtKB-KW"/>
</dbReference>
<dbReference type="PROSITE" id="PS50967">
    <property type="entry name" value="HRDC"/>
    <property type="match status" value="1"/>
</dbReference>
<feature type="compositionally biased region" description="Polar residues" evidence="13">
    <location>
        <begin position="745"/>
        <end position="754"/>
    </location>
</feature>
<dbReference type="Gene3D" id="1.10.150.80">
    <property type="entry name" value="HRDC domain"/>
    <property type="match status" value="1"/>
</dbReference>
<dbReference type="EC" id="5.6.2.4" evidence="12"/>
<feature type="compositionally biased region" description="Polar residues" evidence="13">
    <location>
        <begin position="465"/>
        <end position="512"/>
    </location>
</feature>
<name>A0A370TMI0_9HELO</name>
<evidence type="ECO:0000256" key="7">
    <source>
        <dbReference type="ARBA" id="ARBA00022840"/>
    </source>
</evidence>
<keyword evidence="6" id="KW-0347">Helicase</keyword>
<feature type="compositionally biased region" description="Basic residues" evidence="13">
    <location>
        <begin position="1700"/>
        <end position="1711"/>
    </location>
</feature>
<feature type="compositionally biased region" description="Basic and acidic residues" evidence="13">
    <location>
        <begin position="1428"/>
        <end position="1439"/>
    </location>
</feature>
<evidence type="ECO:0000256" key="9">
    <source>
        <dbReference type="ARBA" id="ARBA00023235"/>
    </source>
</evidence>
<evidence type="ECO:0000256" key="3">
    <source>
        <dbReference type="ARBA" id="ARBA00005446"/>
    </source>
</evidence>
<feature type="region of interest" description="Disordered" evidence="13">
    <location>
        <begin position="447"/>
        <end position="512"/>
    </location>
</feature>
<reference evidence="17 18" key="1">
    <citation type="journal article" date="2018" name="IMA Fungus">
        <title>IMA Genome-F 9: Draft genome sequence of Annulohypoxylon stygium, Aspergillus mulundensis, Berkeleyomyces basicola (syn. Thielaviopsis basicola), Ceratocystis smalleyi, two Cercospora beticola strains, Coleophoma cylindrospora, Fusarium fracticaudum, Phialophora cf. hyalina, and Morchella septimelata.</title>
        <authorList>
            <person name="Wingfield B.D."/>
            <person name="Bills G.F."/>
            <person name="Dong Y."/>
            <person name="Huang W."/>
            <person name="Nel W.J."/>
            <person name="Swalarsk-Parry B.S."/>
            <person name="Vaghefi N."/>
            <person name="Wilken P.M."/>
            <person name="An Z."/>
            <person name="de Beer Z.W."/>
            <person name="De Vos L."/>
            <person name="Chen L."/>
            <person name="Duong T.A."/>
            <person name="Gao Y."/>
            <person name="Hammerbacher A."/>
            <person name="Kikkert J.R."/>
            <person name="Li Y."/>
            <person name="Li H."/>
            <person name="Li K."/>
            <person name="Li Q."/>
            <person name="Liu X."/>
            <person name="Ma X."/>
            <person name="Naidoo K."/>
            <person name="Pethybridge S.J."/>
            <person name="Sun J."/>
            <person name="Steenkamp E.T."/>
            <person name="van der Nest M.A."/>
            <person name="van Wyk S."/>
            <person name="Wingfield M.J."/>
            <person name="Xiong C."/>
            <person name="Yue Q."/>
            <person name="Zhang X."/>
        </authorList>
    </citation>
    <scope>NUCLEOTIDE SEQUENCE [LARGE SCALE GENOMIC DNA]</scope>
    <source>
        <strain evidence="17 18">BP 5553</strain>
    </source>
</reference>
<feature type="compositionally biased region" description="Acidic residues" evidence="13">
    <location>
        <begin position="1483"/>
        <end position="1497"/>
    </location>
</feature>
<comment type="similarity">
    <text evidence="3">Belongs to the helicase family. RecQ subfamily.</text>
</comment>
<dbReference type="Pfam" id="PF16124">
    <property type="entry name" value="RecQ_Zn_bind"/>
    <property type="match status" value="1"/>
</dbReference>
<dbReference type="GO" id="GO:0006260">
    <property type="term" value="P:DNA replication"/>
    <property type="evidence" value="ECO:0007669"/>
    <property type="project" value="InterPro"/>
</dbReference>
<feature type="compositionally biased region" description="Acidic residues" evidence="13">
    <location>
        <begin position="811"/>
        <end position="821"/>
    </location>
</feature>
<comment type="cofactor">
    <cofactor evidence="1">
        <name>Zn(2+)</name>
        <dbReference type="ChEBI" id="CHEBI:29105"/>
    </cofactor>
</comment>
<feature type="compositionally biased region" description="Polar residues" evidence="13">
    <location>
        <begin position="1745"/>
        <end position="1761"/>
    </location>
</feature>
<dbReference type="FunFam" id="3.40.50.300:FF:001975">
    <property type="entry name" value="ATP-dependent DNA helicase"/>
    <property type="match status" value="1"/>
</dbReference>
<feature type="domain" description="HRDC" evidence="14">
    <location>
        <begin position="1529"/>
        <end position="1611"/>
    </location>
</feature>
<dbReference type="InterPro" id="IPR011545">
    <property type="entry name" value="DEAD/DEAH_box_helicase_dom"/>
</dbReference>
<dbReference type="SMART" id="SM00956">
    <property type="entry name" value="RQC"/>
    <property type="match status" value="1"/>
</dbReference>
<dbReference type="SUPFAM" id="SSF47819">
    <property type="entry name" value="HRDC-like"/>
    <property type="match status" value="1"/>
</dbReference>
<feature type="region of interest" description="Disordered" evidence="13">
    <location>
        <begin position="386"/>
        <end position="411"/>
    </location>
</feature>
<feature type="compositionally biased region" description="Polar residues" evidence="13">
    <location>
        <begin position="62"/>
        <end position="73"/>
    </location>
</feature>
<dbReference type="InterPro" id="IPR032284">
    <property type="entry name" value="RecQ_Zn-bd"/>
</dbReference>
<dbReference type="Proteomes" id="UP000254866">
    <property type="component" value="Unassembled WGS sequence"/>
</dbReference>
<gene>
    <name evidence="17" type="ORF">BP5553_06076</name>
</gene>
<feature type="region of interest" description="Disordered" evidence="13">
    <location>
        <begin position="1425"/>
        <end position="1524"/>
    </location>
</feature>
<dbReference type="PROSITE" id="PS51194">
    <property type="entry name" value="HELICASE_CTER"/>
    <property type="match status" value="1"/>
</dbReference>
<dbReference type="PROSITE" id="PS51192">
    <property type="entry name" value="HELICASE_ATP_BIND_1"/>
    <property type="match status" value="1"/>
</dbReference>
<dbReference type="PANTHER" id="PTHR13710:SF153">
    <property type="entry name" value="RECQ-LIKE DNA HELICASE BLM"/>
    <property type="match status" value="1"/>
</dbReference>
<sequence>MTRHNLAAHISWLLSHQVAPHTGVSVTIHANTDSTAAAQTGNADIWDEEIEQEAPRIPPTPSRSRQTENTVNVGQAFVRPPLPTSIAPRSQSRNAANDLGEETSMGKPVSATWPPRPTLMSQTQLATPASTTASSSLGQNYSRLLRDNNAAPSARTPLDPSFSKAPRQLHTPQTPRQSPYPALKPKTELVESVDLTGDDYGEELPPRSSSSEVVFGEPQVLWREDSASRPEPLVKNSKKRKSNEISIGTLRKGDGSGGLVEVFKRDRRERLDDFVDIDEMMTDPTQYVQHGDAIAKSTKPSVKYEDANTDSEEYQATESIGKLEARSRKQSSRVPSVIEVIPPGPVFGVSAPKTNSESRTLFTGRPPNLSPMVQVEASPVFNAAKSPDAEQSLTPQRRQNPRLQRTIQDSDDDEVLSNIERRVICSPGLSVKKRSKVMDILKSPKCRAPPLERLDDKTRDVGGSKTRTGSPLRPISQNVTLRQDNVPSPFQRDSPTKVSTATKPSIPGSSQQTFSFTLTDNDRKLVSLYLTQPSEIASYYERVRNLLERNSVESMRYVDRKEQAPKQLHEYRMTLLDMVNAYEALDTLRESYGTLITEKKTLARKMYEQLDAGIDASDDDERMAILSHDIRKFEKEVGRLLHASGAVRDGFGTGDIRDPALAPSATPKLQEGVPPIASRQSTLGSAQVVWQTQIPPFPQLSSSSANQRRPDEVAAMSSRYNETSHDPSGIPYRASPSPVRRRNPAESSTGQTLSGAKPAWGASRTTLRPPNFRRDPSPMDYDFDDGDFDDLLQGEQGLPKELPLQRRVSEETEDDYGDFDDDDDMVEIAEQVESRVPPRQSIAKQIPQHALSDAKTDQGRKRGNTIKKTMYSNVDPAHANMLKHPWSADVKRALKDRFGLRGFRQNQLEAINATLAGQDAFILMPTGGGKSLCYQLPAVVQSGKTRGVTIVISPLLSLMNDQVEHLKKRNIQAFLLNGEKSQTERDLVFSALRESHPDQFIQLLYITPEMIGKSGALLTVFDQLHRKRRLARIVIDEAHCVSQWGHDFRPDYKTLLRVRERFPGVPFIALTATATENVKADCIHNLGMKDCKEYKQSFNRPNLYYEIKPKKGKGVGVEVLESMCSLILKDFKNQTGIVYTLSRKGCEDLAKKLQSKGIKAHHFHASMDPAEKNAVQRDWQSGKWQVVVATIAFGMGIDKPDVRFVIHHTMPKSLEGYYQETGRAGRDGKPSRCYLYYGYQDTAVLKRFIDESEGGLDVKERQREMLNRMVQFCENRSDCRRADILAYFGEAFSKENCNHNCDNCNSDRVFEPRDMTRQAKAALNIVEQVQHDNVTLLHIVDILRGAPTAKIRDRDHHSLEGFGVASDLPRGEIERLFTRLLMENALKERNVMRGAFPQQYIHLGHNCRDFMEGRRKLVLMMEAPTGAAKERPERPERPMKNPRPPSTIRGSTTQPPSTMLTSPLSVSSRSHNNGGRHRYAADEAGEADDDTESDDAFEPVPPKSIRQARRPIALGPPITTDDRMKDLPELHRDTVYEFVAEAKKVEGRLRNQNGHARAYFTESDFREMAINWTLTVDSMLRIHGINEDKVQRYGKKFLKLIQQFHDNYEDMMSHSADIDMDANHKNVIDLCSDDDTVDDDEYGEEDGARILQEEQPSKYFIPANVRAFNDDIARAQTLPQRKHKSPDAAPKSFRGGSGHGRSKFRSGRKSSGRGSAGSASGSGSAASRPLGGHSNLGISRRGQTRKTSGAASRKGNTSRSGSGAVPNPSDLMRAFGHIRAGGRSGGGPSGGGIGMMPT</sequence>
<feature type="domain" description="Helicase C-terminal" evidence="16">
    <location>
        <begin position="1119"/>
        <end position="1267"/>
    </location>
</feature>
<dbReference type="GO" id="GO:0000724">
    <property type="term" value="P:double-strand break repair via homologous recombination"/>
    <property type="evidence" value="ECO:0007669"/>
    <property type="project" value="TreeGrafter"/>
</dbReference>
<dbReference type="GO" id="GO:0005694">
    <property type="term" value="C:chromosome"/>
    <property type="evidence" value="ECO:0007669"/>
    <property type="project" value="TreeGrafter"/>
</dbReference>
<dbReference type="Gene3D" id="1.10.10.10">
    <property type="entry name" value="Winged helix-like DNA-binding domain superfamily/Winged helix DNA-binding domain"/>
    <property type="match status" value="1"/>
</dbReference>
<dbReference type="InterPro" id="IPR010997">
    <property type="entry name" value="HRDC-like_sf"/>
</dbReference>
<dbReference type="InterPro" id="IPR002121">
    <property type="entry name" value="HRDC_dom"/>
</dbReference>
<feature type="region of interest" description="Disordered" evidence="13">
    <location>
        <begin position="648"/>
        <end position="675"/>
    </location>
</feature>
<keyword evidence="8" id="KW-0238">DNA-binding</keyword>
<feature type="compositionally biased region" description="Polar residues" evidence="13">
    <location>
        <begin position="1448"/>
        <end position="1473"/>
    </location>
</feature>
<dbReference type="InterPro" id="IPR018982">
    <property type="entry name" value="RQC_domain"/>
</dbReference>
<dbReference type="GO" id="GO:0005524">
    <property type="term" value="F:ATP binding"/>
    <property type="evidence" value="ECO:0007669"/>
    <property type="project" value="UniProtKB-KW"/>
</dbReference>
<feature type="region of interest" description="Disordered" evidence="13">
    <location>
        <begin position="836"/>
        <end position="861"/>
    </location>
</feature>
<dbReference type="PANTHER" id="PTHR13710">
    <property type="entry name" value="DNA HELICASE RECQ FAMILY MEMBER"/>
    <property type="match status" value="1"/>
</dbReference>
<evidence type="ECO:0000313" key="18">
    <source>
        <dbReference type="Proteomes" id="UP000254866"/>
    </source>
</evidence>
<keyword evidence="5" id="KW-0378">Hydrolase</keyword>
<feature type="compositionally biased region" description="Polar residues" evidence="13">
    <location>
        <begin position="389"/>
        <end position="407"/>
    </location>
</feature>
<dbReference type="OrthoDB" id="10261556at2759"/>
<dbReference type="Pfam" id="PF00270">
    <property type="entry name" value="DEAD"/>
    <property type="match status" value="1"/>
</dbReference>
<organism evidence="17 18">
    <name type="scientific">Venustampulla echinocandica</name>
    <dbReference type="NCBI Taxonomy" id="2656787"/>
    <lineage>
        <taxon>Eukaryota</taxon>
        <taxon>Fungi</taxon>
        <taxon>Dikarya</taxon>
        <taxon>Ascomycota</taxon>
        <taxon>Pezizomycotina</taxon>
        <taxon>Leotiomycetes</taxon>
        <taxon>Helotiales</taxon>
        <taxon>Pleuroascaceae</taxon>
        <taxon>Venustampulla</taxon>
    </lineage>
</organism>
<evidence type="ECO:0000256" key="12">
    <source>
        <dbReference type="ARBA" id="ARBA00034808"/>
    </source>
</evidence>
<feature type="region of interest" description="Disordered" evidence="13">
    <location>
        <begin position="697"/>
        <end position="821"/>
    </location>
</feature>
<comment type="catalytic activity">
    <reaction evidence="11">
        <text>Couples ATP hydrolysis with the unwinding of duplex DNA by translocating in the 3'-5' direction.</text>
        <dbReference type="EC" id="5.6.2.4"/>
    </reaction>
</comment>
<comment type="caution">
    <text evidence="17">The sequence shown here is derived from an EMBL/GenBank/DDBJ whole genome shotgun (WGS) entry which is preliminary data.</text>
</comment>
<dbReference type="NCBIfam" id="TIGR00614">
    <property type="entry name" value="recQ_fam"/>
    <property type="match status" value="1"/>
</dbReference>
<protein>
    <recommendedName>
        <fullName evidence="12">DNA 3'-5' helicase</fullName>
        <ecNumber evidence="12">5.6.2.4</ecNumber>
    </recommendedName>
</protein>
<dbReference type="GeneID" id="43598925"/>
<evidence type="ECO:0000259" key="16">
    <source>
        <dbReference type="PROSITE" id="PS51194"/>
    </source>
</evidence>
<proteinExistence type="inferred from homology"/>
<dbReference type="InterPro" id="IPR002464">
    <property type="entry name" value="DNA/RNA_helicase_DEAH_CS"/>
</dbReference>
<dbReference type="EMBL" id="NPIC01000004">
    <property type="protein sequence ID" value="RDL36724.1"/>
    <property type="molecule type" value="Genomic_DNA"/>
</dbReference>
<evidence type="ECO:0000259" key="14">
    <source>
        <dbReference type="PROSITE" id="PS50967"/>
    </source>
</evidence>
<dbReference type="SMART" id="SM00487">
    <property type="entry name" value="DEXDc"/>
    <property type="match status" value="1"/>
</dbReference>
<dbReference type="InterPro" id="IPR044876">
    <property type="entry name" value="HRDC_dom_sf"/>
</dbReference>
<evidence type="ECO:0000256" key="10">
    <source>
        <dbReference type="ARBA" id="ARBA00023242"/>
    </source>
</evidence>
<dbReference type="Pfam" id="PF09382">
    <property type="entry name" value="RQC"/>
    <property type="match status" value="1"/>
</dbReference>
<feature type="region of interest" description="Disordered" evidence="13">
    <location>
        <begin position="54"/>
        <end position="137"/>
    </location>
</feature>
<dbReference type="FunFam" id="3.40.50.300:FF:000537">
    <property type="entry name" value="Bloom syndrome RecQ-like helicase"/>
    <property type="match status" value="1"/>
</dbReference>
<evidence type="ECO:0000256" key="1">
    <source>
        <dbReference type="ARBA" id="ARBA00001947"/>
    </source>
</evidence>